<dbReference type="KEGG" id="tpal:117651727"/>
<proteinExistence type="predicted"/>
<sequence length="108" mass="12433">MEDDTDGGIVIKVEGKVVAKVPSAKKGDTHWRWVKDVFEKRRRTSLQEVITDWPTLQILDRDMLKSSEKVASRRQSLAELIPDWPVLHHFQKTEVGLLMSHVSFHSSL</sequence>
<dbReference type="RefSeq" id="XP_034251923.1">
    <property type="nucleotide sequence ID" value="XM_034396032.1"/>
</dbReference>
<gene>
    <name evidence="2" type="primary">LOC117651727</name>
</gene>
<evidence type="ECO:0000313" key="2">
    <source>
        <dbReference type="RefSeq" id="XP_034251923.1"/>
    </source>
</evidence>
<keyword evidence="1" id="KW-1185">Reference proteome</keyword>
<accession>A0A6P9A2A0</accession>
<protein>
    <submittedName>
        <fullName evidence="2">Uncharacterized protein LOC117651727</fullName>
    </submittedName>
</protein>
<evidence type="ECO:0000313" key="1">
    <source>
        <dbReference type="Proteomes" id="UP000515158"/>
    </source>
</evidence>
<organism evidence="2">
    <name type="scientific">Thrips palmi</name>
    <name type="common">Melon thrips</name>
    <dbReference type="NCBI Taxonomy" id="161013"/>
    <lineage>
        <taxon>Eukaryota</taxon>
        <taxon>Metazoa</taxon>
        <taxon>Ecdysozoa</taxon>
        <taxon>Arthropoda</taxon>
        <taxon>Hexapoda</taxon>
        <taxon>Insecta</taxon>
        <taxon>Pterygota</taxon>
        <taxon>Neoptera</taxon>
        <taxon>Paraneoptera</taxon>
        <taxon>Thysanoptera</taxon>
        <taxon>Terebrantia</taxon>
        <taxon>Thripoidea</taxon>
        <taxon>Thripidae</taxon>
        <taxon>Thrips</taxon>
    </lineage>
</organism>
<dbReference type="AlphaFoldDB" id="A0A6P9A2A0"/>
<reference evidence="2" key="1">
    <citation type="submission" date="2025-08" db="UniProtKB">
        <authorList>
            <consortium name="RefSeq"/>
        </authorList>
    </citation>
    <scope>IDENTIFICATION</scope>
    <source>
        <tissue evidence="2">Total insect</tissue>
    </source>
</reference>
<dbReference type="OrthoDB" id="7382382at2759"/>
<dbReference type="GeneID" id="117651727"/>
<dbReference type="InParanoid" id="A0A6P9A2A0"/>
<dbReference type="Proteomes" id="UP000515158">
    <property type="component" value="Unplaced"/>
</dbReference>
<name>A0A6P9A2A0_THRPL</name>